<dbReference type="Proteomes" id="UP001172788">
    <property type="component" value="Unassembled WGS sequence"/>
</dbReference>
<name>A0AAW7MGR8_9BURK</name>
<sequence>MAEVEKLVALERRLSMDERMFVLEHYQEGAHTDNAAIGAFFTPCGLARDFSLDVSGATVVDLCAGIGALAFACESEGRHFTCVEQNAEYVRVGRKVMPDATWIHSDVFGYWWKEVPHFDMAIANPPFGRIRESTYVGAYTGGEFEYKVIDLALRISDRGAFIVPQQSAPFRFSGARYYERIVSTKCAAFLRDTGICLEVGAGVDTSIYRDAWHGVSPICEIVLAEFPEGYESEGDASHLTTAEVPNRASEMIPITGADPRQLDMFATI</sequence>
<evidence type="ECO:0000313" key="6">
    <source>
        <dbReference type="Proteomes" id="UP001172788"/>
    </source>
</evidence>
<keyword evidence="6" id="KW-1185">Reference proteome</keyword>
<dbReference type="PROSITE" id="PS00092">
    <property type="entry name" value="N6_MTASE"/>
    <property type="match status" value="1"/>
</dbReference>
<organism evidence="4 7">
    <name type="scientific">Pandoraea cepalis</name>
    <dbReference type="NCBI Taxonomy" id="2508294"/>
    <lineage>
        <taxon>Bacteria</taxon>
        <taxon>Pseudomonadati</taxon>
        <taxon>Pseudomonadota</taxon>
        <taxon>Betaproteobacteria</taxon>
        <taxon>Burkholderiales</taxon>
        <taxon>Burkholderiaceae</taxon>
        <taxon>Pandoraea</taxon>
    </lineage>
</organism>
<proteinExistence type="predicted"/>
<evidence type="ECO:0000256" key="1">
    <source>
        <dbReference type="ARBA" id="ARBA00022603"/>
    </source>
</evidence>
<dbReference type="GO" id="GO:0008757">
    <property type="term" value="F:S-adenosylmethionine-dependent methyltransferase activity"/>
    <property type="evidence" value="ECO:0007669"/>
    <property type="project" value="UniProtKB-ARBA"/>
</dbReference>
<accession>A0AAW7MGR8</accession>
<dbReference type="EMBL" id="QAID01000046">
    <property type="protein sequence ID" value="MDN4581363.1"/>
    <property type="molecule type" value="Genomic_DNA"/>
</dbReference>
<keyword evidence="2" id="KW-0949">S-adenosyl-L-methionine</keyword>
<evidence type="ECO:0000256" key="2">
    <source>
        <dbReference type="ARBA" id="ARBA00022691"/>
    </source>
</evidence>
<reference evidence="4" key="1">
    <citation type="submission" date="2018-04" db="EMBL/GenBank/DDBJ databases">
        <authorList>
            <person name="Jy Z."/>
        </authorList>
    </citation>
    <scope>NUCLEOTIDE SEQUENCE</scope>
    <source>
        <strain evidence="5">AS13</strain>
        <strain evidence="4">LA18</strain>
    </source>
</reference>
<dbReference type="Proteomes" id="UP001172791">
    <property type="component" value="Unassembled WGS sequence"/>
</dbReference>
<dbReference type="AlphaFoldDB" id="A0AAW7MGR8"/>
<evidence type="ECO:0000313" key="7">
    <source>
        <dbReference type="Proteomes" id="UP001172791"/>
    </source>
</evidence>
<keyword evidence="1 4" id="KW-0808">Transferase</keyword>
<dbReference type="GO" id="GO:0008170">
    <property type="term" value="F:N-methyltransferase activity"/>
    <property type="evidence" value="ECO:0007669"/>
    <property type="project" value="UniProtKB-ARBA"/>
</dbReference>
<comment type="caution">
    <text evidence="4">The sequence shown here is derived from an EMBL/GenBank/DDBJ whole genome shotgun (WGS) entry which is preliminary data.</text>
</comment>
<evidence type="ECO:0000313" key="5">
    <source>
        <dbReference type="EMBL" id="MDN4581363.1"/>
    </source>
</evidence>
<dbReference type="GO" id="GO:0032259">
    <property type="term" value="P:methylation"/>
    <property type="evidence" value="ECO:0007669"/>
    <property type="project" value="UniProtKB-KW"/>
</dbReference>
<feature type="domain" description="Methyltransferase small" evidence="3">
    <location>
        <begin position="56"/>
        <end position="131"/>
    </location>
</feature>
<gene>
    <name evidence="4" type="ORF">DBA34_01315</name>
    <name evidence="5" type="ORF">DBB29_24940</name>
</gene>
<dbReference type="Pfam" id="PF05175">
    <property type="entry name" value="MTS"/>
    <property type="match status" value="1"/>
</dbReference>
<dbReference type="GO" id="GO:0003676">
    <property type="term" value="F:nucleic acid binding"/>
    <property type="evidence" value="ECO:0007669"/>
    <property type="project" value="InterPro"/>
</dbReference>
<protein>
    <submittedName>
        <fullName evidence="4">Methyltransferase</fullName>
    </submittedName>
</protein>
<evidence type="ECO:0000313" key="4">
    <source>
        <dbReference type="EMBL" id="MDN4571909.1"/>
    </source>
</evidence>
<dbReference type="CDD" id="cd02440">
    <property type="entry name" value="AdoMet_MTases"/>
    <property type="match status" value="1"/>
</dbReference>
<dbReference type="SUPFAM" id="SSF53335">
    <property type="entry name" value="S-adenosyl-L-methionine-dependent methyltransferases"/>
    <property type="match status" value="1"/>
</dbReference>
<evidence type="ECO:0000259" key="3">
    <source>
        <dbReference type="Pfam" id="PF05175"/>
    </source>
</evidence>
<dbReference type="InterPro" id="IPR029063">
    <property type="entry name" value="SAM-dependent_MTases_sf"/>
</dbReference>
<dbReference type="InterPro" id="IPR007848">
    <property type="entry name" value="Small_mtfrase_dom"/>
</dbReference>
<dbReference type="Gene3D" id="3.40.50.150">
    <property type="entry name" value="Vaccinia Virus protein VP39"/>
    <property type="match status" value="1"/>
</dbReference>
<dbReference type="InterPro" id="IPR002052">
    <property type="entry name" value="DNA_methylase_N6_adenine_CS"/>
</dbReference>
<keyword evidence="1 4" id="KW-0489">Methyltransferase</keyword>
<dbReference type="EMBL" id="QAIC01000022">
    <property type="protein sequence ID" value="MDN4571909.1"/>
    <property type="molecule type" value="Genomic_DNA"/>
</dbReference>